<dbReference type="Gene3D" id="3.40.50.2300">
    <property type="match status" value="2"/>
</dbReference>
<feature type="domain" description="Leucine-binding protein" evidence="5">
    <location>
        <begin position="58"/>
        <end position="404"/>
    </location>
</feature>
<dbReference type="PANTHER" id="PTHR47235">
    <property type="entry name" value="BLR6548 PROTEIN"/>
    <property type="match status" value="1"/>
</dbReference>
<dbReference type="PROSITE" id="PS51257">
    <property type="entry name" value="PROKAR_LIPOPROTEIN"/>
    <property type="match status" value="1"/>
</dbReference>
<evidence type="ECO:0000256" key="2">
    <source>
        <dbReference type="ARBA" id="ARBA00022729"/>
    </source>
</evidence>
<comment type="caution">
    <text evidence="6">The sequence shown here is derived from an EMBL/GenBank/DDBJ whole genome shotgun (WGS) entry which is preliminary data.</text>
</comment>
<evidence type="ECO:0000256" key="3">
    <source>
        <dbReference type="SAM" id="MobiDB-lite"/>
    </source>
</evidence>
<evidence type="ECO:0000256" key="4">
    <source>
        <dbReference type="SAM" id="SignalP"/>
    </source>
</evidence>
<organism evidence="6 7">
    <name type="scientific">Alkalibacterium putridalgicola</name>
    <dbReference type="NCBI Taxonomy" id="426703"/>
    <lineage>
        <taxon>Bacteria</taxon>
        <taxon>Bacillati</taxon>
        <taxon>Bacillota</taxon>
        <taxon>Bacilli</taxon>
        <taxon>Lactobacillales</taxon>
        <taxon>Carnobacteriaceae</taxon>
        <taxon>Alkalibacterium</taxon>
    </lineage>
</organism>
<comment type="similarity">
    <text evidence="1">Belongs to the leucine-binding protein family.</text>
</comment>
<proteinExistence type="inferred from homology"/>
<keyword evidence="2 4" id="KW-0732">Signal</keyword>
<feature type="chain" id="PRO_5046023362" description="Leucine-binding protein domain-containing protein" evidence="4">
    <location>
        <begin position="21"/>
        <end position="425"/>
    </location>
</feature>
<reference evidence="6 7" key="1">
    <citation type="submission" date="2019-07" db="EMBL/GenBank/DDBJ databases">
        <title>Whole genome shotgun sequence of Alkalibacterium putridalgicola NBRC 103243.</title>
        <authorList>
            <person name="Hosoyama A."/>
            <person name="Uohara A."/>
            <person name="Ohji S."/>
            <person name="Ichikawa N."/>
        </authorList>
    </citation>
    <scope>NUCLEOTIDE SEQUENCE [LARGE SCALE GENOMIC DNA]</scope>
    <source>
        <strain evidence="6 7">NBRC 103243</strain>
    </source>
</reference>
<accession>A0ABQ0UZ90</accession>
<evidence type="ECO:0000313" key="7">
    <source>
        <dbReference type="Proteomes" id="UP000321425"/>
    </source>
</evidence>
<dbReference type="RefSeq" id="WP_091489152.1">
    <property type="nucleotide sequence ID" value="NZ_BJUX01000014.1"/>
</dbReference>
<dbReference type="EMBL" id="BJUX01000014">
    <property type="protein sequence ID" value="GEK89373.1"/>
    <property type="molecule type" value="Genomic_DNA"/>
</dbReference>
<dbReference type="Pfam" id="PF13458">
    <property type="entry name" value="Peripla_BP_6"/>
    <property type="match status" value="1"/>
</dbReference>
<feature type="region of interest" description="Disordered" evidence="3">
    <location>
        <begin position="24"/>
        <end position="59"/>
    </location>
</feature>
<sequence length="425" mass="45309">MMKAKWARILGTAAVALTLAACGNGNDDTDTSAGEDTGSSDTETEESVEPAQGITDNSIKVGNSAATSGALAPVGSPFNAGIRAYFEMVNDDGGVHGREIEFVHTDDEFDPAIGRAALQTLVEDEEVFALVGHFGTPVIAATIDDIKDYGIPAVYFAAGIGQLYNAQAEGSDRVAMPVQPIYTTEGEMMLSRAVGDFGAEKVGVIYTNDDAGLDMLKGAEQKAEDLGVELVSEQVPAGATDVSAAVTSIVNEDVDFVIGAAIQNTIPTIVKALVAQGSTADLITSYVNVDASISQQIWNDIDGQFDVYGNGWVDLESEESLESLAMMNEWIDDEYDNNVYAMTGWIAGHFFTEGMDRLGDETPTWEAYLDAMESEPINNPFGGEIDFGDGQRVGTQEMNLSRIEGSTEWVVVEELKSIEEILGNN</sequence>
<evidence type="ECO:0000313" key="6">
    <source>
        <dbReference type="EMBL" id="GEK89373.1"/>
    </source>
</evidence>
<evidence type="ECO:0000259" key="5">
    <source>
        <dbReference type="Pfam" id="PF13458"/>
    </source>
</evidence>
<dbReference type="PANTHER" id="PTHR47235:SF1">
    <property type="entry name" value="BLR6548 PROTEIN"/>
    <property type="match status" value="1"/>
</dbReference>
<gene>
    <name evidence="6" type="ORF">APU01nite_14120</name>
</gene>
<keyword evidence="7" id="KW-1185">Reference proteome</keyword>
<name>A0ABQ0UZ90_9LACT</name>
<protein>
    <recommendedName>
        <fullName evidence="5">Leucine-binding protein domain-containing protein</fullName>
    </recommendedName>
</protein>
<dbReference type="SUPFAM" id="SSF53822">
    <property type="entry name" value="Periplasmic binding protein-like I"/>
    <property type="match status" value="1"/>
</dbReference>
<dbReference type="Proteomes" id="UP000321425">
    <property type="component" value="Unassembled WGS sequence"/>
</dbReference>
<dbReference type="CDD" id="cd06343">
    <property type="entry name" value="PBP1_ABC_ligand_binding-like"/>
    <property type="match status" value="1"/>
</dbReference>
<feature type="signal peptide" evidence="4">
    <location>
        <begin position="1"/>
        <end position="20"/>
    </location>
</feature>
<dbReference type="InterPro" id="IPR028081">
    <property type="entry name" value="Leu-bd"/>
</dbReference>
<evidence type="ECO:0000256" key="1">
    <source>
        <dbReference type="ARBA" id="ARBA00010062"/>
    </source>
</evidence>
<dbReference type="InterPro" id="IPR028082">
    <property type="entry name" value="Peripla_BP_I"/>
</dbReference>